<evidence type="ECO:0000256" key="7">
    <source>
        <dbReference type="ARBA" id="ARBA00023136"/>
    </source>
</evidence>
<protein>
    <submittedName>
        <fullName evidence="11">Cation-efflux pump</fullName>
    </submittedName>
</protein>
<dbReference type="FunFam" id="3.30.70.1350:FF:000002">
    <property type="entry name" value="Ferrous-iron efflux pump FieF"/>
    <property type="match status" value="1"/>
</dbReference>
<dbReference type="GO" id="GO:0015093">
    <property type="term" value="F:ferrous iron transmembrane transporter activity"/>
    <property type="evidence" value="ECO:0007669"/>
    <property type="project" value="TreeGrafter"/>
</dbReference>
<dbReference type="PANTHER" id="PTHR43840:SF15">
    <property type="entry name" value="MITOCHONDRIAL METAL TRANSPORTER 1-RELATED"/>
    <property type="match status" value="1"/>
</dbReference>
<keyword evidence="12" id="KW-1185">Reference proteome</keyword>
<feature type="transmembrane region" description="Helical" evidence="8">
    <location>
        <begin position="179"/>
        <end position="196"/>
    </location>
</feature>
<feature type="domain" description="Cation efflux protein transmembrane" evidence="9">
    <location>
        <begin position="11"/>
        <end position="204"/>
    </location>
</feature>
<evidence type="ECO:0000313" key="12">
    <source>
        <dbReference type="Proteomes" id="UP000238762"/>
    </source>
</evidence>
<evidence type="ECO:0000256" key="4">
    <source>
        <dbReference type="ARBA" id="ARBA00022475"/>
    </source>
</evidence>
<dbReference type="EMBL" id="PVWJ01000253">
    <property type="protein sequence ID" value="PSB00329.1"/>
    <property type="molecule type" value="Genomic_DNA"/>
</dbReference>
<reference evidence="11 12" key="1">
    <citation type="submission" date="2018-02" db="EMBL/GenBank/DDBJ databases">
        <authorList>
            <person name="Cohen D.B."/>
            <person name="Kent A.D."/>
        </authorList>
    </citation>
    <scope>NUCLEOTIDE SEQUENCE [LARGE SCALE GENOMIC DNA]</scope>
    <source>
        <strain evidence="11 12">CCAP 1448/3</strain>
    </source>
</reference>
<evidence type="ECO:0000256" key="8">
    <source>
        <dbReference type="SAM" id="Phobius"/>
    </source>
</evidence>
<dbReference type="RefSeq" id="WP_106292160.1">
    <property type="nucleotide sequence ID" value="NZ_CAWNTC010000098.1"/>
</dbReference>
<keyword evidence="6 8" id="KW-1133">Transmembrane helix</keyword>
<feature type="domain" description="Cation efflux protein cytoplasmic" evidence="10">
    <location>
        <begin position="208"/>
        <end position="285"/>
    </location>
</feature>
<dbReference type="InterPro" id="IPR027470">
    <property type="entry name" value="Cation_efflux_CTD"/>
</dbReference>
<dbReference type="InterPro" id="IPR058533">
    <property type="entry name" value="Cation_efflux_TM"/>
</dbReference>
<comment type="caution">
    <text evidence="11">The sequence shown here is derived from an EMBL/GenBank/DDBJ whole genome shotgun (WGS) entry which is preliminary data.</text>
</comment>
<dbReference type="InterPro" id="IPR050291">
    <property type="entry name" value="CDF_Transporter"/>
</dbReference>
<evidence type="ECO:0000256" key="1">
    <source>
        <dbReference type="ARBA" id="ARBA00004651"/>
    </source>
</evidence>
<dbReference type="SUPFAM" id="SSF161111">
    <property type="entry name" value="Cation efflux protein transmembrane domain-like"/>
    <property type="match status" value="1"/>
</dbReference>
<dbReference type="GO" id="GO:0006882">
    <property type="term" value="P:intracellular zinc ion homeostasis"/>
    <property type="evidence" value="ECO:0007669"/>
    <property type="project" value="TreeGrafter"/>
</dbReference>
<evidence type="ECO:0000256" key="6">
    <source>
        <dbReference type="ARBA" id="ARBA00022989"/>
    </source>
</evidence>
<dbReference type="SUPFAM" id="SSF160240">
    <property type="entry name" value="Cation efflux protein cytoplasmic domain-like"/>
    <property type="match status" value="1"/>
</dbReference>
<dbReference type="NCBIfam" id="TIGR01297">
    <property type="entry name" value="CDF"/>
    <property type="match status" value="1"/>
</dbReference>
<sequence length="303" mass="32394">MSAKSARSYAFLSIAAAGMTIALKFGAYKVTGSVGLLSDAIESIVNLVAALVALWALTFAAQPPDAEHTFGHSKAEYFSSATEGVLIIVAAITIAIEAWGRLSHPEPLAKVGLGLGLALVATVINGVVALILLKAGRRLNSITLRADAHHLLTDVWTSVGVVLALFLVQATGWLILDPIIALVVAANIVWAGYRLLRETGSGLLDASLPEDEQQAILLILSEYKAQGIEFHALRTRMAASRRFVNFHVLVPGAWTVKQGHDLCEAIEIAIINALPGTSIITHLEPLEDPVSWEDEMLDRKSKV</sequence>
<dbReference type="InterPro" id="IPR002524">
    <property type="entry name" value="Cation_efflux"/>
</dbReference>
<dbReference type="GO" id="GO:0015086">
    <property type="term" value="F:cadmium ion transmembrane transporter activity"/>
    <property type="evidence" value="ECO:0007669"/>
    <property type="project" value="TreeGrafter"/>
</dbReference>
<accession>A0A2T1BWC9</accession>
<dbReference type="InterPro" id="IPR036837">
    <property type="entry name" value="Cation_efflux_CTD_sf"/>
</dbReference>
<keyword evidence="4" id="KW-1003">Cell membrane</keyword>
<dbReference type="Proteomes" id="UP000238762">
    <property type="component" value="Unassembled WGS sequence"/>
</dbReference>
<evidence type="ECO:0000259" key="9">
    <source>
        <dbReference type="Pfam" id="PF01545"/>
    </source>
</evidence>
<comment type="similarity">
    <text evidence="2">Belongs to the cation diffusion facilitator (CDF) transporter (TC 2.A.4) family.</text>
</comment>
<evidence type="ECO:0000259" key="10">
    <source>
        <dbReference type="Pfam" id="PF16916"/>
    </source>
</evidence>
<comment type="subcellular location">
    <subcellularLocation>
        <location evidence="1">Cell membrane</location>
        <topology evidence="1">Multi-pass membrane protein</topology>
    </subcellularLocation>
</comment>
<evidence type="ECO:0000256" key="5">
    <source>
        <dbReference type="ARBA" id="ARBA00022692"/>
    </source>
</evidence>
<feature type="transmembrane region" description="Helical" evidence="8">
    <location>
        <begin position="40"/>
        <end position="60"/>
    </location>
</feature>
<name>A0A2T1BWC9_9CYAN</name>
<dbReference type="OrthoDB" id="9806522at2"/>
<keyword evidence="3" id="KW-0813">Transport</keyword>
<dbReference type="AlphaFoldDB" id="A0A2T1BWC9"/>
<dbReference type="Pfam" id="PF01545">
    <property type="entry name" value="Cation_efflux"/>
    <property type="match status" value="1"/>
</dbReference>
<dbReference type="Gene3D" id="3.30.70.1350">
    <property type="entry name" value="Cation efflux protein, cytoplasmic domain"/>
    <property type="match status" value="1"/>
</dbReference>
<dbReference type="InterPro" id="IPR027469">
    <property type="entry name" value="Cation_efflux_TMD_sf"/>
</dbReference>
<gene>
    <name evidence="11" type="ORF">C7B64_24105</name>
</gene>
<reference evidence="11 12" key="2">
    <citation type="submission" date="2018-03" db="EMBL/GenBank/DDBJ databases">
        <title>The ancient ancestry and fast evolution of plastids.</title>
        <authorList>
            <person name="Moore K.R."/>
            <person name="Magnabosco C."/>
            <person name="Momper L."/>
            <person name="Gold D.A."/>
            <person name="Bosak T."/>
            <person name="Fournier G.P."/>
        </authorList>
    </citation>
    <scope>NUCLEOTIDE SEQUENCE [LARGE SCALE GENOMIC DNA]</scope>
    <source>
        <strain evidence="11 12">CCAP 1448/3</strain>
    </source>
</reference>
<dbReference type="PANTHER" id="PTHR43840">
    <property type="entry name" value="MITOCHONDRIAL METAL TRANSPORTER 1-RELATED"/>
    <property type="match status" value="1"/>
</dbReference>
<dbReference type="GO" id="GO:0005886">
    <property type="term" value="C:plasma membrane"/>
    <property type="evidence" value="ECO:0007669"/>
    <property type="project" value="UniProtKB-SubCell"/>
</dbReference>
<feature type="transmembrane region" description="Helical" evidence="8">
    <location>
        <begin position="81"/>
        <end position="99"/>
    </location>
</feature>
<feature type="transmembrane region" description="Helical" evidence="8">
    <location>
        <begin position="9"/>
        <end position="28"/>
    </location>
</feature>
<dbReference type="GO" id="GO:0015341">
    <property type="term" value="F:zinc efflux antiporter activity"/>
    <property type="evidence" value="ECO:0007669"/>
    <property type="project" value="TreeGrafter"/>
</dbReference>
<organism evidence="11 12">
    <name type="scientific">Merismopedia glauca CCAP 1448/3</name>
    <dbReference type="NCBI Taxonomy" id="1296344"/>
    <lineage>
        <taxon>Bacteria</taxon>
        <taxon>Bacillati</taxon>
        <taxon>Cyanobacteriota</taxon>
        <taxon>Cyanophyceae</taxon>
        <taxon>Synechococcales</taxon>
        <taxon>Merismopediaceae</taxon>
        <taxon>Merismopedia</taxon>
    </lineage>
</organism>
<evidence type="ECO:0000313" key="11">
    <source>
        <dbReference type="EMBL" id="PSB00329.1"/>
    </source>
</evidence>
<evidence type="ECO:0000256" key="2">
    <source>
        <dbReference type="ARBA" id="ARBA00008114"/>
    </source>
</evidence>
<dbReference type="Pfam" id="PF16916">
    <property type="entry name" value="ZT_dimer"/>
    <property type="match status" value="1"/>
</dbReference>
<keyword evidence="7 8" id="KW-0472">Membrane</keyword>
<dbReference type="Gene3D" id="1.20.1510.10">
    <property type="entry name" value="Cation efflux protein transmembrane domain"/>
    <property type="match status" value="1"/>
</dbReference>
<feature type="transmembrane region" description="Helical" evidence="8">
    <location>
        <begin position="111"/>
        <end position="133"/>
    </location>
</feature>
<evidence type="ECO:0000256" key="3">
    <source>
        <dbReference type="ARBA" id="ARBA00022448"/>
    </source>
</evidence>
<proteinExistence type="inferred from homology"/>
<keyword evidence="5 8" id="KW-0812">Transmembrane</keyword>
<feature type="transmembrane region" description="Helical" evidence="8">
    <location>
        <begin position="154"/>
        <end position="173"/>
    </location>
</feature>